<dbReference type="InterPro" id="IPR031304">
    <property type="entry name" value="SLT_2"/>
</dbReference>
<dbReference type="InterPro" id="IPR023346">
    <property type="entry name" value="Lysozyme-like_dom_sf"/>
</dbReference>
<dbReference type="PANTHER" id="PTHR30163:SF9">
    <property type="entry name" value="MEMBRANE-BOUND LYTIC MUREIN TRANSGLYCOSYLASE B"/>
    <property type="match status" value="1"/>
</dbReference>
<evidence type="ECO:0000259" key="1">
    <source>
        <dbReference type="Pfam" id="PF13406"/>
    </source>
</evidence>
<reference evidence="2 3" key="1">
    <citation type="submission" date="2018-01" db="EMBL/GenBank/DDBJ databases">
        <title>Metagenomic assembled genomes from two thermal pools in the Uzon Caldera, Kamchatka, Russia.</title>
        <authorList>
            <person name="Wilkins L."/>
            <person name="Ettinger C."/>
        </authorList>
    </citation>
    <scope>NUCLEOTIDE SEQUENCE [LARGE SCALE GENOMIC DNA]</scope>
    <source>
        <strain evidence="2">ZAV-05</strain>
    </source>
</reference>
<gene>
    <name evidence="2" type="ORF">C0187_05770</name>
</gene>
<dbReference type="GO" id="GO:0008933">
    <property type="term" value="F:peptidoglycan lytic transglycosylase activity"/>
    <property type="evidence" value="ECO:0007669"/>
    <property type="project" value="TreeGrafter"/>
</dbReference>
<accession>A0A2J6WIR0</accession>
<organism evidence="2 3">
    <name type="scientific">Calditerrivibrio nitroreducens</name>
    <dbReference type="NCBI Taxonomy" id="477976"/>
    <lineage>
        <taxon>Bacteria</taxon>
        <taxon>Pseudomonadati</taxon>
        <taxon>Deferribacterota</taxon>
        <taxon>Deferribacteres</taxon>
        <taxon>Deferribacterales</taxon>
        <taxon>Calditerrivibrionaceae</taxon>
    </lineage>
</organism>
<name>A0A2J6WIR0_9BACT</name>
<feature type="domain" description="Transglycosylase SLT" evidence="1">
    <location>
        <begin position="42"/>
        <end position="311"/>
    </location>
</feature>
<dbReference type="Pfam" id="PF13406">
    <property type="entry name" value="SLT_2"/>
    <property type="match status" value="1"/>
</dbReference>
<sequence length="319" mass="37310">MLRILLILLVFFNILYASNNQTNLIDDLSYLEYIDNITKVLKSRHNVPEEFSKSILLSLKIDNATIEKITTPKEALIWGRYKKIFITEKRLSDAKLFFEEHKDLLNKIEKEFNVDKEIIVALVAIESNFGKYKPVHNVGDALFTLARGYPPRSSFFTKELISYILLRYLDKTYDNNTLKGSYAGAIGLPQFMPSSILNYGIDYNSDCRVDLVNDWQDVFASIANYLKLNGWIYKDIVAEQIRPEDINLFLPYLNQSQIIDLEKLGYLQSKNRKATVRKFENENDFELWLTYKNYDVIKTYNRSDNYALTAYLIYKSLLQ</sequence>
<protein>
    <recommendedName>
        <fullName evidence="1">Transglycosylase SLT domain-containing protein</fullName>
    </recommendedName>
</protein>
<evidence type="ECO:0000313" key="2">
    <source>
        <dbReference type="EMBL" id="PMP70250.1"/>
    </source>
</evidence>
<proteinExistence type="predicted"/>
<dbReference type="InterPro" id="IPR043426">
    <property type="entry name" value="MltB-like"/>
</dbReference>
<evidence type="ECO:0000313" key="3">
    <source>
        <dbReference type="Proteomes" id="UP000242881"/>
    </source>
</evidence>
<dbReference type="GO" id="GO:0009253">
    <property type="term" value="P:peptidoglycan catabolic process"/>
    <property type="evidence" value="ECO:0007669"/>
    <property type="project" value="TreeGrafter"/>
</dbReference>
<dbReference type="Proteomes" id="UP000242881">
    <property type="component" value="Unassembled WGS sequence"/>
</dbReference>
<dbReference type="SUPFAM" id="SSF53955">
    <property type="entry name" value="Lysozyme-like"/>
    <property type="match status" value="1"/>
</dbReference>
<dbReference type="PANTHER" id="PTHR30163">
    <property type="entry name" value="MEMBRANE-BOUND LYTIC MUREIN TRANSGLYCOSYLASE B"/>
    <property type="match status" value="1"/>
</dbReference>
<dbReference type="Gene3D" id="1.10.530.10">
    <property type="match status" value="1"/>
</dbReference>
<dbReference type="AlphaFoldDB" id="A0A2J6WIR0"/>
<comment type="caution">
    <text evidence="2">The sequence shown here is derived from an EMBL/GenBank/DDBJ whole genome shotgun (WGS) entry which is preliminary data.</text>
</comment>
<dbReference type="EMBL" id="PNIN01000056">
    <property type="protein sequence ID" value="PMP70250.1"/>
    <property type="molecule type" value="Genomic_DNA"/>
</dbReference>
<dbReference type="Gene3D" id="1.10.8.350">
    <property type="entry name" value="Bacterial muramidase"/>
    <property type="match status" value="1"/>
</dbReference>